<gene>
    <name evidence="2" type="ORF">F6X53_18525</name>
</gene>
<evidence type="ECO:0000313" key="2">
    <source>
        <dbReference type="EMBL" id="KAB1077509.1"/>
    </source>
</evidence>
<comment type="caution">
    <text evidence="2">The sequence shown here is derived from an EMBL/GenBank/DDBJ whole genome shotgun (WGS) entry which is preliminary data.</text>
</comment>
<dbReference type="AlphaFoldDB" id="A0A6L3SVE7"/>
<feature type="compositionally biased region" description="Low complexity" evidence="1">
    <location>
        <begin position="22"/>
        <end position="37"/>
    </location>
</feature>
<organism evidence="2 3">
    <name type="scientific">Methylobacterium soli</name>
    <dbReference type="NCBI Taxonomy" id="553447"/>
    <lineage>
        <taxon>Bacteria</taxon>
        <taxon>Pseudomonadati</taxon>
        <taxon>Pseudomonadota</taxon>
        <taxon>Alphaproteobacteria</taxon>
        <taxon>Hyphomicrobiales</taxon>
        <taxon>Methylobacteriaceae</taxon>
        <taxon>Methylobacterium</taxon>
    </lineage>
</organism>
<dbReference type="RefSeq" id="WP_151001675.1">
    <property type="nucleotide sequence ID" value="NZ_VZZK01000020.1"/>
</dbReference>
<name>A0A6L3SVE7_9HYPH</name>
<dbReference type="Proteomes" id="UP000474159">
    <property type="component" value="Unassembled WGS sequence"/>
</dbReference>
<keyword evidence="3" id="KW-1185">Reference proteome</keyword>
<dbReference type="EMBL" id="VZZK01000020">
    <property type="protein sequence ID" value="KAB1077509.1"/>
    <property type="molecule type" value="Genomic_DNA"/>
</dbReference>
<accession>A0A6L3SVE7</accession>
<evidence type="ECO:0000256" key="1">
    <source>
        <dbReference type="SAM" id="MobiDB-lite"/>
    </source>
</evidence>
<feature type="region of interest" description="Disordered" evidence="1">
    <location>
        <begin position="22"/>
        <end position="57"/>
    </location>
</feature>
<protein>
    <submittedName>
        <fullName evidence="2">Uncharacterized protein</fullName>
    </submittedName>
</protein>
<sequence>MMASVGEAVLAASSRLGRGAPLSAAAADAPLATDGSARPQPSLGTPARGPETQLQDRLTEAVATALREAGYPKA</sequence>
<evidence type="ECO:0000313" key="3">
    <source>
        <dbReference type="Proteomes" id="UP000474159"/>
    </source>
</evidence>
<reference evidence="2 3" key="1">
    <citation type="submission" date="2019-09" db="EMBL/GenBank/DDBJ databases">
        <title>YIM 48816 draft genome.</title>
        <authorList>
            <person name="Jiang L."/>
        </authorList>
    </citation>
    <scope>NUCLEOTIDE SEQUENCE [LARGE SCALE GENOMIC DNA]</scope>
    <source>
        <strain evidence="2 3">YIM 48816</strain>
    </source>
</reference>
<proteinExistence type="predicted"/>